<dbReference type="eggNOG" id="COG2093">
    <property type="taxonomic scope" value="Bacteria"/>
</dbReference>
<keyword evidence="1" id="KW-1133">Transmembrane helix</keyword>
<reference evidence="2 3" key="1">
    <citation type="submission" date="2010-03" db="EMBL/GenBank/DDBJ databases">
        <title>Complete sequence of Sideroxydans lithotrophicus ES-1.</title>
        <authorList>
            <consortium name="US DOE Joint Genome Institute"/>
            <person name="Lucas S."/>
            <person name="Copeland A."/>
            <person name="Lapidus A."/>
            <person name="Cheng J.-F."/>
            <person name="Bruce D."/>
            <person name="Goodwin L."/>
            <person name="Pitluck S."/>
            <person name="Munk A.C."/>
            <person name="Detter J.C."/>
            <person name="Han C."/>
            <person name="Tapia R."/>
            <person name="Larimer F."/>
            <person name="Land M."/>
            <person name="Hauser L."/>
            <person name="Kyrpides N."/>
            <person name="Ivanova N."/>
            <person name="Emerson D."/>
            <person name="Woyke T."/>
        </authorList>
    </citation>
    <scope>NUCLEOTIDE SEQUENCE [LARGE SCALE GENOMIC DNA]</scope>
    <source>
        <strain evidence="2 3">ES-1</strain>
    </source>
</reference>
<dbReference type="AlphaFoldDB" id="D5CPK9"/>
<protein>
    <submittedName>
        <fullName evidence="2">Uncharacterized protein</fullName>
    </submittedName>
</protein>
<organism evidence="2 3">
    <name type="scientific">Sideroxydans lithotrophicus (strain ES-1)</name>
    <dbReference type="NCBI Taxonomy" id="580332"/>
    <lineage>
        <taxon>Bacteria</taxon>
        <taxon>Pseudomonadati</taxon>
        <taxon>Pseudomonadota</taxon>
        <taxon>Betaproteobacteria</taxon>
        <taxon>Nitrosomonadales</taxon>
        <taxon>Gallionellaceae</taxon>
        <taxon>Sideroxydans</taxon>
    </lineage>
</organism>
<proteinExistence type="predicted"/>
<evidence type="ECO:0000313" key="2">
    <source>
        <dbReference type="EMBL" id="ADE13004.1"/>
    </source>
</evidence>
<name>D5CPK9_SIDLE</name>
<keyword evidence="1" id="KW-0472">Membrane</keyword>
<dbReference type="HOGENOM" id="CLU_1234327_0_0_4"/>
<dbReference type="Proteomes" id="UP000001625">
    <property type="component" value="Chromosome"/>
</dbReference>
<evidence type="ECO:0000313" key="3">
    <source>
        <dbReference type="Proteomes" id="UP000001625"/>
    </source>
</evidence>
<keyword evidence="1" id="KW-0812">Transmembrane</keyword>
<evidence type="ECO:0000256" key="1">
    <source>
        <dbReference type="SAM" id="Phobius"/>
    </source>
</evidence>
<dbReference type="EMBL" id="CP001965">
    <property type="protein sequence ID" value="ADE13004.1"/>
    <property type="molecule type" value="Genomic_DNA"/>
</dbReference>
<sequence length="224" mass="24423">MSLLVCRKCKKIITSDTEPCPYCGEADPGGHQVEPEPAEPQDGLMSAGLVIFIFAALLILVFEWFSNNDRANGSGQGADSSGAAGSVSQTSCLASECAAGTRTVTRATIQEPFYMCKSEEFSEYANFVLSVMVKQARFADIAPEVSTKTGEPVAQGDDKLLLDKHRAKAGVSTFEQAISKCYRGRGNLQLVVLYSPKDSNSIYVAAEENQEDKYWLPKARLFRR</sequence>
<keyword evidence="3" id="KW-1185">Reference proteome</keyword>
<dbReference type="OrthoDB" id="5879670at2"/>
<dbReference type="KEGG" id="slt:Slit_2779"/>
<feature type="transmembrane region" description="Helical" evidence="1">
    <location>
        <begin position="44"/>
        <end position="65"/>
    </location>
</feature>
<gene>
    <name evidence="2" type="ordered locus">Slit_2779</name>
</gene>
<dbReference type="RefSeq" id="WP_013030902.1">
    <property type="nucleotide sequence ID" value="NC_013959.1"/>
</dbReference>
<accession>D5CPK9</accession>